<evidence type="ECO:0000313" key="9">
    <source>
        <dbReference type="EMBL" id="SDO48252.1"/>
    </source>
</evidence>
<comment type="similarity">
    <text evidence="2">Belongs to the SusD family.</text>
</comment>
<evidence type="ECO:0000256" key="4">
    <source>
        <dbReference type="ARBA" id="ARBA00023136"/>
    </source>
</evidence>
<dbReference type="Proteomes" id="UP000199134">
    <property type="component" value="Unassembled WGS sequence"/>
</dbReference>
<keyword evidence="10" id="KW-1185">Reference proteome</keyword>
<dbReference type="Pfam" id="PF14322">
    <property type="entry name" value="SusD-like_3"/>
    <property type="match status" value="1"/>
</dbReference>
<evidence type="ECO:0000313" key="10">
    <source>
        <dbReference type="Proteomes" id="UP000198779"/>
    </source>
</evidence>
<dbReference type="EMBL" id="FNIW01000022">
    <property type="protein sequence ID" value="SDO48252.1"/>
    <property type="molecule type" value="Genomic_DNA"/>
</dbReference>
<dbReference type="InterPro" id="IPR011990">
    <property type="entry name" value="TPR-like_helical_dom_sf"/>
</dbReference>
<dbReference type="SUPFAM" id="SSF48452">
    <property type="entry name" value="TPR-like"/>
    <property type="match status" value="1"/>
</dbReference>
<accession>A0A1H0JXL1</accession>
<keyword evidence="4" id="KW-0472">Membrane</keyword>
<name>A0A1H0JXL1_9BACT</name>
<sequence>MLASVAMVSCVDTVILPDNKTVDDDFWQKKSEVDAVVSTAYAQLRDETAIRNMIVWGDFRSDELNMTTGLPTGAAYRTALQQIYSLNIETENAFTSWYPFYSAINYCNLVLEKAENVIAVDPDYTRGDYEANKAQALALRAFCYFYLTKVFHDIPVTPGAYMNSSADLNAPQATPDSVLTMCIRDLEEASKNAIPGNTYGDWRDKGYLNKDGINAVLADIYLWRASVNRDAADYQKCVDYCDAIIKAKKQAYEESGQRRRWGEDDVEKDYYLSDYDDMYSDLFGQNGQNADESIFELQFRNSNATNKGLDQMYYRYNNASSNSYGYLKAAPLYGTVKSDGSGIWFNSVDQRLYEYLYDATSSSVEQFGVRKFVATVSAGVNNAADSHRETRANVMQNWILYRLTDVMLMKAEALVQLYEFEKQAALADSRAADETYNQAAFDICKFVNDRALSDANKSSYAMKYSTYKDKMESLVLAERARELCFEGKRWFDLMRYNYRHMTTKADLTKKLSDKDYAVVPNSSEFFELALRKYAVPSAMKAKMRDERYLYMPINQDEVELNTNLQQNPVYKSAAKY</sequence>
<dbReference type="InterPro" id="IPR012944">
    <property type="entry name" value="SusD_RagB_dom"/>
</dbReference>
<dbReference type="InterPro" id="IPR033985">
    <property type="entry name" value="SusD-like_N"/>
</dbReference>
<dbReference type="Pfam" id="PF07980">
    <property type="entry name" value="SusD_RagB"/>
    <property type="match status" value="1"/>
</dbReference>
<organism evidence="9 11">
    <name type="scientific">Prevotella communis</name>
    <dbReference type="NCBI Taxonomy" id="2913614"/>
    <lineage>
        <taxon>Bacteria</taxon>
        <taxon>Pseudomonadati</taxon>
        <taxon>Bacteroidota</taxon>
        <taxon>Bacteroidia</taxon>
        <taxon>Bacteroidales</taxon>
        <taxon>Prevotellaceae</taxon>
        <taxon>Prevotella</taxon>
    </lineage>
</organism>
<comment type="subcellular location">
    <subcellularLocation>
        <location evidence="1">Cell outer membrane</location>
    </subcellularLocation>
</comment>
<evidence type="ECO:0000259" key="7">
    <source>
        <dbReference type="Pfam" id="PF14322"/>
    </source>
</evidence>
<feature type="domain" description="SusD-like N-terminal" evidence="7">
    <location>
        <begin position="81"/>
        <end position="222"/>
    </location>
</feature>
<evidence type="ECO:0000256" key="1">
    <source>
        <dbReference type="ARBA" id="ARBA00004442"/>
    </source>
</evidence>
<keyword evidence="5" id="KW-0998">Cell outer membrane</keyword>
<dbReference type="EMBL" id="FNCQ01000013">
    <property type="protein sequence ID" value="SDG95133.1"/>
    <property type="molecule type" value="Genomic_DNA"/>
</dbReference>
<dbReference type="Gene3D" id="1.25.40.390">
    <property type="match status" value="1"/>
</dbReference>
<evidence type="ECO:0000313" key="11">
    <source>
        <dbReference type="Proteomes" id="UP000199134"/>
    </source>
</evidence>
<evidence type="ECO:0000256" key="3">
    <source>
        <dbReference type="ARBA" id="ARBA00022729"/>
    </source>
</evidence>
<evidence type="ECO:0000256" key="2">
    <source>
        <dbReference type="ARBA" id="ARBA00006275"/>
    </source>
</evidence>
<dbReference type="AlphaFoldDB" id="A0A1H0JXL1"/>
<dbReference type="STRING" id="645274.SAMN04487901_11365"/>
<protein>
    <submittedName>
        <fullName evidence="9">Starch-binding associating with outer membrane</fullName>
    </submittedName>
</protein>
<gene>
    <name evidence="9" type="ORF">SAMN04487900_12213</name>
    <name evidence="8" type="ORF">SAMN04487901_11365</name>
</gene>
<reference evidence="9 10" key="2">
    <citation type="submission" date="2016-10" db="EMBL/GenBank/DDBJ databases">
        <authorList>
            <person name="Varghese N."/>
            <person name="Submissions S."/>
        </authorList>
    </citation>
    <scope>NUCLEOTIDE SEQUENCE</scope>
    <source>
        <strain evidence="9">BP1-145</strain>
        <strain evidence="10">BP1-148</strain>
    </source>
</reference>
<dbReference type="Proteomes" id="UP000198779">
    <property type="component" value="Unassembled WGS sequence"/>
</dbReference>
<evidence type="ECO:0000259" key="6">
    <source>
        <dbReference type="Pfam" id="PF07980"/>
    </source>
</evidence>
<accession>A0A1G7YFB7</accession>
<evidence type="ECO:0000256" key="5">
    <source>
        <dbReference type="ARBA" id="ARBA00023237"/>
    </source>
</evidence>
<evidence type="ECO:0000313" key="8">
    <source>
        <dbReference type="EMBL" id="SDG95133.1"/>
    </source>
</evidence>
<proteinExistence type="inferred from homology"/>
<dbReference type="GO" id="GO:0009279">
    <property type="term" value="C:cell outer membrane"/>
    <property type="evidence" value="ECO:0007669"/>
    <property type="project" value="UniProtKB-SubCell"/>
</dbReference>
<feature type="domain" description="RagB/SusD" evidence="6">
    <location>
        <begin position="363"/>
        <end position="570"/>
    </location>
</feature>
<keyword evidence="3" id="KW-0732">Signal</keyword>
<reference evidence="8 11" key="1">
    <citation type="submission" date="2016-10" db="EMBL/GenBank/DDBJ databases">
        <authorList>
            <person name="de Groot N.N."/>
        </authorList>
    </citation>
    <scope>NUCLEOTIDE SEQUENCE [LARGE SCALE GENOMIC DNA]</scope>
    <source>
        <strain evidence="11">BP1-145</strain>
        <strain evidence="8">BP1-148</strain>
    </source>
</reference>